<dbReference type="InterPro" id="IPR005898">
    <property type="entry name" value="Cyc_pep_transpt_SyrD/YojI"/>
</dbReference>
<keyword evidence="3" id="KW-0547">Nucleotide-binding</keyword>
<feature type="transmembrane region" description="Helical" evidence="7">
    <location>
        <begin position="115"/>
        <end position="142"/>
    </location>
</feature>
<feature type="transmembrane region" description="Helical" evidence="7">
    <location>
        <begin position="15"/>
        <end position="40"/>
    </location>
</feature>
<dbReference type="InterPro" id="IPR036640">
    <property type="entry name" value="ABC1_TM_sf"/>
</dbReference>
<evidence type="ECO:0000256" key="6">
    <source>
        <dbReference type="ARBA" id="ARBA00023136"/>
    </source>
</evidence>
<feature type="transmembrane region" description="Helical" evidence="7">
    <location>
        <begin position="148"/>
        <end position="167"/>
    </location>
</feature>
<dbReference type="InterPro" id="IPR006311">
    <property type="entry name" value="TAT_signal"/>
</dbReference>
<keyword evidence="2 7" id="KW-0812">Transmembrane</keyword>
<dbReference type="RefSeq" id="WP_345082272.1">
    <property type="nucleotide sequence ID" value="NZ_BAAAWG010000006.1"/>
</dbReference>
<dbReference type="PANTHER" id="PTHR24221:SF654">
    <property type="entry name" value="ATP-BINDING CASSETTE SUB-FAMILY B MEMBER 6"/>
    <property type="match status" value="1"/>
</dbReference>
<dbReference type="SUPFAM" id="SSF52540">
    <property type="entry name" value="P-loop containing nucleoside triphosphate hydrolases"/>
    <property type="match status" value="1"/>
</dbReference>
<evidence type="ECO:0000313" key="11">
    <source>
        <dbReference type="Proteomes" id="UP001596241"/>
    </source>
</evidence>
<dbReference type="Gene3D" id="3.40.50.300">
    <property type="entry name" value="P-loop containing nucleotide triphosphate hydrolases"/>
    <property type="match status" value="1"/>
</dbReference>
<dbReference type="SUPFAM" id="SSF90123">
    <property type="entry name" value="ABC transporter transmembrane region"/>
    <property type="match status" value="1"/>
</dbReference>
<dbReference type="Pfam" id="PF00005">
    <property type="entry name" value="ABC_tran"/>
    <property type="match status" value="1"/>
</dbReference>
<evidence type="ECO:0000256" key="1">
    <source>
        <dbReference type="ARBA" id="ARBA00004651"/>
    </source>
</evidence>
<dbReference type="PROSITE" id="PS51318">
    <property type="entry name" value="TAT"/>
    <property type="match status" value="1"/>
</dbReference>
<organism evidence="10 11">
    <name type="scientific">Streptomyces ramulosus</name>
    <dbReference type="NCBI Taxonomy" id="47762"/>
    <lineage>
        <taxon>Bacteria</taxon>
        <taxon>Bacillati</taxon>
        <taxon>Actinomycetota</taxon>
        <taxon>Actinomycetes</taxon>
        <taxon>Kitasatosporales</taxon>
        <taxon>Streptomycetaceae</taxon>
        <taxon>Streptomyces</taxon>
    </lineage>
</organism>
<evidence type="ECO:0000259" key="8">
    <source>
        <dbReference type="PROSITE" id="PS50893"/>
    </source>
</evidence>
<dbReference type="SMART" id="SM00382">
    <property type="entry name" value="AAA"/>
    <property type="match status" value="1"/>
</dbReference>
<feature type="domain" description="ABC transporter" evidence="8">
    <location>
        <begin position="332"/>
        <end position="547"/>
    </location>
</feature>
<evidence type="ECO:0000256" key="5">
    <source>
        <dbReference type="ARBA" id="ARBA00022989"/>
    </source>
</evidence>
<feature type="domain" description="ABC transmembrane type-1" evidence="9">
    <location>
        <begin position="15"/>
        <end position="291"/>
    </location>
</feature>
<protein>
    <submittedName>
        <fullName evidence="10">Cyclic peptide export ABC transporter</fullName>
    </submittedName>
</protein>
<feature type="transmembrane region" description="Helical" evidence="7">
    <location>
        <begin position="268"/>
        <end position="288"/>
    </location>
</feature>
<evidence type="ECO:0000256" key="3">
    <source>
        <dbReference type="ARBA" id="ARBA00022741"/>
    </source>
</evidence>
<keyword evidence="6 7" id="KW-0472">Membrane</keyword>
<feature type="transmembrane region" description="Helical" evidence="7">
    <location>
        <begin position="46"/>
        <end position="68"/>
    </location>
</feature>
<dbReference type="PROSITE" id="PS00211">
    <property type="entry name" value="ABC_TRANSPORTER_1"/>
    <property type="match status" value="1"/>
</dbReference>
<sequence length="547" mass="59449">MGLFRYLLRSSRRPFLLAMAAGVVSGAAGAGFIAVVNLALARPGTGPAALVWAFAALCLTTVVTRFLAQSLLFRLSQGVIQDLRRRLIDAVLAAPLRTVERFGTAKLYAALSDDVVVIADALPGLPLLCFSATFAVVSIVYLVTVSPVVALAGLLTTLLGIGLYRLFAARGMRALTAARAEQDRLFGHFRAVTEGVKELKLSRPRREALAGDALDATADTYRRRSVTGLTVFEGAAGSGQAVFFALIGVLLFVLPAAFALDATTLSDSVLILLFMVSSLQGVLTWLPVLGRAAVALRTVEERLASLEQAGRETDDGGATQLPQTVFGDWRTIEFRGVTHAYTGAAGQEFRLGPLDFTFRRGEVLFVVGGNGSGKTTLAKLLTSLYLPETGTISVDGTELTTRNCDAYRQLFATVFSDFHLFDTLTGLPGEARTEKAEQHLRRLQLDHKVSIVDDRFSTTALSQGQRKRLALLTAYLADAPVYLFDEWAADQDPVFKEFFYEELLAELRDRGKTVVVISHDDQYFHVADRLVRLDYGQLRQEETAGGR</sequence>
<dbReference type="NCBIfam" id="TIGR01194">
    <property type="entry name" value="cyc_pep_trnsptr"/>
    <property type="match status" value="1"/>
</dbReference>
<proteinExistence type="predicted"/>
<dbReference type="PROSITE" id="PS50893">
    <property type="entry name" value="ABC_TRANSPORTER_2"/>
    <property type="match status" value="1"/>
</dbReference>
<dbReference type="InterPro" id="IPR027417">
    <property type="entry name" value="P-loop_NTPase"/>
</dbReference>
<dbReference type="InterPro" id="IPR039421">
    <property type="entry name" value="Type_1_exporter"/>
</dbReference>
<gene>
    <name evidence="10" type="ORF">ACFP3M_00400</name>
</gene>
<dbReference type="InterPro" id="IPR003593">
    <property type="entry name" value="AAA+_ATPase"/>
</dbReference>
<feature type="transmembrane region" description="Helical" evidence="7">
    <location>
        <begin position="241"/>
        <end position="262"/>
    </location>
</feature>
<evidence type="ECO:0000259" key="9">
    <source>
        <dbReference type="PROSITE" id="PS50929"/>
    </source>
</evidence>
<comment type="caution">
    <text evidence="10">The sequence shown here is derived from an EMBL/GenBank/DDBJ whole genome shotgun (WGS) entry which is preliminary data.</text>
</comment>
<evidence type="ECO:0000256" key="4">
    <source>
        <dbReference type="ARBA" id="ARBA00022840"/>
    </source>
</evidence>
<keyword evidence="4" id="KW-0067">ATP-binding</keyword>
<reference evidence="11" key="1">
    <citation type="journal article" date="2019" name="Int. J. Syst. Evol. Microbiol.">
        <title>The Global Catalogue of Microorganisms (GCM) 10K type strain sequencing project: providing services to taxonomists for standard genome sequencing and annotation.</title>
        <authorList>
            <consortium name="The Broad Institute Genomics Platform"/>
            <consortium name="The Broad Institute Genome Sequencing Center for Infectious Disease"/>
            <person name="Wu L."/>
            <person name="Ma J."/>
        </authorList>
    </citation>
    <scope>NUCLEOTIDE SEQUENCE [LARGE SCALE GENOMIC DNA]</scope>
    <source>
        <strain evidence="11">CGMCC 1.15809</strain>
    </source>
</reference>
<dbReference type="PROSITE" id="PS50929">
    <property type="entry name" value="ABC_TM1F"/>
    <property type="match status" value="1"/>
</dbReference>
<dbReference type="EMBL" id="JBHSPW010000001">
    <property type="protein sequence ID" value="MFC5891289.1"/>
    <property type="molecule type" value="Genomic_DNA"/>
</dbReference>
<comment type="subcellular location">
    <subcellularLocation>
        <location evidence="1">Cell membrane</location>
        <topology evidence="1">Multi-pass membrane protein</topology>
    </subcellularLocation>
</comment>
<dbReference type="PANTHER" id="PTHR24221">
    <property type="entry name" value="ATP-BINDING CASSETTE SUB-FAMILY B"/>
    <property type="match status" value="1"/>
</dbReference>
<evidence type="ECO:0000256" key="7">
    <source>
        <dbReference type="SAM" id="Phobius"/>
    </source>
</evidence>
<dbReference type="Gene3D" id="1.20.1560.10">
    <property type="entry name" value="ABC transporter type 1, transmembrane domain"/>
    <property type="match status" value="1"/>
</dbReference>
<keyword evidence="11" id="KW-1185">Reference proteome</keyword>
<keyword evidence="5 7" id="KW-1133">Transmembrane helix</keyword>
<accession>A0ABW1FDP4</accession>
<evidence type="ECO:0000256" key="2">
    <source>
        <dbReference type="ARBA" id="ARBA00022692"/>
    </source>
</evidence>
<evidence type="ECO:0000313" key="10">
    <source>
        <dbReference type="EMBL" id="MFC5891289.1"/>
    </source>
</evidence>
<dbReference type="InterPro" id="IPR003439">
    <property type="entry name" value="ABC_transporter-like_ATP-bd"/>
</dbReference>
<dbReference type="InterPro" id="IPR011527">
    <property type="entry name" value="ABC1_TM_dom"/>
</dbReference>
<name>A0ABW1FDP4_9ACTN</name>
<dbReference type="InterPro" id="IPR017871">
    <property type="entry name" value="ABC_transporter-like_CS"/>
</dbReference>
<dbReference type="CDD" id="cd03228">
    <property type="entry name" value="ABCC_MRP_Like"/>
    <property type="match status" value="1"/>
</dbReference>
<dbReference type="Pfam" id="PF00664">
    <property type="entry name" value="ABC_membrane"/>
    <property type="match status" value="1"/>
</dbReference>
<dbReference type="Proteomes" id="UP001596241">
    <property type="component" value="Unassembled WGS sequence"/>
</dbReference>